<proteinExistence type="predicted"/>
<gene>
    <name evidence="1" type="ORF">RPERSI_LOCUS15718</name>
</gene>
<name>A0ACA9QUV0_9GLOM</name>
<organism evidence="1 2">
    <name type="scientific">Racocetra persica</name>
    <dbReference type="NCBI Taxonomy" id="160502"/>
    <lineage>
        <taxon>Eukaryota</taxon>
        <taxon>Fungi</taxon>
        <taxon>Fungi incertae sedis</taxon>
        <taxon>Mucoromycota</taxon>
        <taxon>Glomeromycotina</taxon>
        <taxon>Glomeromycetes</taxon>
        <taxon>Diversisporales</taxon>
        <taxon>Gigasporaceae</taxon>
        <taxon>Racocetra</taxon>
    </lineage>
</organism>
<feature type="non-terminal residue" evidence="1">
    <location>
        <position position="1"/>
    </location>
</feature>
<comment type="caution">
    <text evidence="1">The sequence shown here is derived from an EMBL/GenBank/DDBJ whole genome shotgun (WGS) entry which is preliminary data.</text>
</comment>
<reference evidence="1" key="1">
    <citation type="submission" date="2021-06" db="EMBL/GenBank/DDBJ databases">
        <authorList>
            <person name="Kallberg Y."/>
            <person name="Tangrot J."/>
            <person name="Rosling A."/>
        </authorList>
    </citation>
    <scope>NUCLEOTIDE SEQUENCE</scope>
    <source>
        <strain evidence="1">MA461A</strain>
    </source>
</reference>
<sequence>ETSSLYGKMSIFEELYNKRYTDLTKLTLYYMPKYLVNSYVKLDIKRVYQICEKEGIVDILRLHHDNKKYENAWTIFSEIDTCKFSTVQRRK</sequence>
<protein>
    <submittedName>
        <fullName evidence="1">33040_t:CDS:1</fullName>
    </submittedName>
</protein>
<keyword evidence="2" id="KW-1185">Reference proteome</keyword>
<evidence type="ECO:0000313" key="1">
    <source>
        <dbReference type="EMBL" id="CAG8765277.1"/>
    </source>
</evidence>
<dbReference type="Proteomes" id="UP000789920">
    <property type="component" value="Unassembled WGS sequence"/>
</dbReference>
<accession>A0ACA9QUV0</accession>
<dbReference type="EMBL" id="CAJVQC010038047">
    <property type="protein sequence ID" value="CAG8765277.1"/>
    <property type="molecule type" value="Genomic_DNA"/>
</dbReference>
<evidence type="ECO:0000313" key="2">
    <source>
        <dbReference type="Proteomes" id="UP000789920"/>
    </source>
</evidence>